<reference evidence="8" key="1">
    <citation type="submission" date="2019-08" db="EMBL/GenBank/DDBJ databases">
        <title>Limnoglobus roseus gen. nov., sp. nov., a novel freshwater planctomycete with a giant genome from the family Gemmataceae.</title>
        <authorList>
            <person name="Kulichevskaya I.S."/>
            <person name="Naumoff D.G."/>
            <person name="Miroshnikov K."/>
            <person name="Ivanova A."/>
            <person name="Philippov D.A."/>
            <person name="Hakobyan A."/>
            <person name="Rijpstra I.C."/>
            <person name="Sinninghe Damste J.S."/>
            <person name="Liesack W."/>
            <person name="Dedysh S.N."/>
        </authorList>
    </citation>
    <scope>NUCLEOTIDE SEQUENCE [LARGE SCALE GENOMIC DNA]</scope>
    <source>
        <strain evidence="8">PX52</strain>
    </source>
</reference>
<dbReference type="SUPFAM" id="SSF88946">
    <property type="entry name" value="Sigma2 domain of RNA polymerase sigma factors"/>
    <property type="match status" value="1"/>
</dbReference>
<dbReference type="KEGG" id="lrs:PX52LOC_07778"/>
<gene>
    <name evidence="7" type="ORF">PX52LOC_07778</name>
</gene>
<keyword evidence="8" id="KW-1185">Reference proteome</keyword>
<dbReference type="PANTHER" id="PTHR43133:SF8">
    <property type="entry name" value="RNA POLYMERASE SIGMA FACTOR HI_1459-RELATED"/>
    <property type="match status" value="1"/>
</dbReference>
<evidence type="ECO:0000256" key="4">
    <source>
        <dbReference type="ARBA" id="ARBA00023125"/>
    </source>
</evidence>
<dbReference type="SUPFAM" id="SSF88659">
    <property type="entry name" value="Sigma3 and sigma4 domains of RNA polymerase sigma factors"/>
    <property type="match status" value="1"/>
</dbReference>
<dbReference type="Gene3D" id="1.10.1740.10">
    <property type="match status" value="1"/>
</dbReference>
<dbReference type="GO" id="GO:0003677">
    <property type="term" value="F:DNA binding"/>
    <property type="evidence" value="ECO:0007669"/>
    <property type="project" value="UniProtKB-KW"/>
</dbReference>
<evidence type="ECO:0000256" key="5">
    <source>
        <dbReference type="ARBA" id="ARBA00023163"/>
    </source>
</evidence>
<keyword evidence="4" id="KW-0238">DNA-binding</keyword>
<protein>
    <submittedName>
        <fullName evidence="7">Sigma-70 family RNA polymerase sigma factor</fullName>
    </submittedName>
</protein>
<dbReference type="Pfam" id="PF04542">
    <property type="entry name" value="Sigma70_r2"/>
    <property type="match status" value="1"/>
</dbReference>
<dbReference type="InterPro" id="IPR007627">
    <property type="entry name" value="RNA_pol_sigma70_r2"/>
</dbReference>
<evidence type="ECO:0000256" key="1">
    <source>
        <dbReference type="ARBA" id="ARBA00010641"/>
    </source>
</evidence>
<evidence type="ECO:0000313" key="7">
    <source>
        <dbReference type="EMBL" id="QEL20671.1"/>
    </source>
</evidence>
<comment type="similarity">
    <text evidence="1">Belongs to the sigma-70 factor family. ECF subfamily.</text>
</comment>
<dbReference type="RefSeq" id="WP_168219460.1">
    <property type="nucleotide sequence ID" value="NZ_CP042425.1"/>
</dbReference>
<dbReference type="InterPro" id="IPR013325">
    <property type="entry name" value="RNA_pol_sigma_r2"/>
</dbReference>
<feature type="domain" description="RNA polymerase sigma-70 region 2" evidence="6">
    <location>
        <begin position="31"/>
        <end position="101"/>
    </location>
</feature>
<dbReference type="NCBIfam" id="TIGR02937">
    <property type="entry name" value="sigma70-ECF"/>
    <property type="match status" value="1"/>
</dbReference>
<dbReference type="InterPro" id="IPR014284">
    <property type="entry name" value="RNA_pol_sigma-70_dom"/>
</dbReference>
<evidence type="ECO:0000256" key="3">
    <source>
        <dbReference type="ARBA" id="ARBA00023082"/>
    </source>
</evidence>
<keyword evidence="3" id="KW-0731">Sigma factor</keyword>
<evidence type="ECO:0000256" key="2">
    <source>
        <dbReference type="ARBA" id="ARBA00023015"/>
    </source>
</evidence>
<sequence length="185" mass="21110">MPDDQSPDVVAAFLQRIRAGDPAAHVEFAARYGPQIRRVVRIRRAKEHVQGLVESEDLVQTVLRRMWEKPADLKAETLGELLAWARAVAWNRVREFERKRQLERGNFRRLLRRDDEPPDGTSGEDASVSLASVRTVLSAEERRIFDARLADRTWAEIAADLGRTGEAVRKQFERAIRRVQGEAGT</sequence>
<dbReference type="EMBL" id="CP042425">
    <property type="protein sequence ID" value="QEL20671.1"/>
    <property type="molecule type" value="Genomic_DNA"/>
</dbReference>
<proteinExistence type="inferred from homology"/>
<name>A0A5C1AN64_9BACT</name>
<evidence type="ECO:0000259" key="6">
    <source>
        <dbReference type="Pfam" id="PF04542"/>
    </source>
</evidence>
<dbReference type="Proteomes" id="UP000324974">
    <property type="component" value="Chromosome"/>
</dbReference>
<dbReference type="AlphaFoldDB" id="A0A5C1AN64"/>
<keyword evidence="5" id="KW-0804">Transcription</keyword>
<dbReference type="PANTHER" id="PTHR43133">
    <property type="entry name" value="RNA POLYMERASE ECF-TYPE SIGMA FACTO"/>
    <property type="match status" value="1"/>
</dbReference>
<dbReference type="InterPro" id="IPR036388">
    <property type="entry name" value="WH-like_DNA-bd_sf"/>
</dbReference>
<organism evidence="7 8">
    <name type="scientific">Limnoglobus roseus</name>
    <dbReference type="NCBI Taxonomy" id="2598579"/>
    <lineage>
        <taxon>Bacteria</taxon>
        <taxon>Pseudomonadati</taxon>
        <taxon>Planctomycetota</taxon>
        <taxon>Planctomycetia</taxon>
        <taxon>Gemmatales</taxon>
        <taxon>Gemmataceae</taxon>
        <taxon>Limnoglobus</taxon>
    </lineage>
</organism>
<dbReference type="InterPro" id="IPR039425">
    <property type="entry name" value="RNA_pol_sigma-70-like"/>
</dbReference>
<keyword evidence="2" id="KW-0805">Transcription regulation</keyword>
<dbReference type="GO" id="GO:0006352">
    <property type="term" value="P:DNA-templated transcription initiation"/>
    <property type="evidence" value="ECO:0007669"/>
    <property type="project" value="InterPro"/>
</dbReference>
<accession>A0A5C1AN64</accession>
<dbReference type="Gene3D" id="1.10.10.10">
    <property type="entry name" value="Winged helix-like DNA-binding domain superfamily/Winged helix DNA-binding domain"/>
    <property type="match status" value="1"/>
</dbReference>
<dbReference type="GO" id="GO:0016987">
    <property type="term" value="F:sigma factor activity"/>
    <property type="evidence" value="ECO:0007669"/>
    <property type="project" value="UniProtKB-KW"/>
</dbReference>
<dbReference type="InterPro" id="IPR013324">
    <property type="entry name" value="RNA_pol_sigma_r3/r4-like"/>
</dbReference>
<evidence type="ECO:0000313" key="8">
    <source>
        <dbReference type="Proteomes" id="UP000324974"/>
    </source>
</evidence>